<evidence type="ECO:0000259" key="8">
    <source>
        <dbReference type="SMART" id="SM01115"/>
    </source>
</evidence>
<keyword evidence="10" id="KW-1185">Reference proteome</keyword>
<dbReference type="GO" id="GO:0005681">
    <property type="term" value="C:spliceosomal complex"/>
    <property type="evidence" value="ECO:0007669"/>
    <property type="project" value="UniProtKB-KW"/>
</dbReference>
<keyword evidence="5" id="KW-0508">mRNA splicing</keyword>
<sequence>MYNGIGLTTPRGSGTNGYVVRNLSALRQHQSPADRANAWDTAPPKHREPDAAILEHERKRKVEVKCLELQLELEDKGVEEDKIEEEVSALRAKLLSNMSSAVDPKGLKPSDRHGIAAAKKEEMSRMARALGTRKDYQEGDAFDREKQEQIKMKRISEKEERERAREEERTKMQAQKEKWEAERKDRDRLRRREEDRRRKEREAAESEKRERMQPPPLLRGRDREPERGGAGAQSVVAPLPDATGMTMLPNVVLLILVRPRLLLHAAVAQLRVHHPLLHALVVDLTRVLRLPGIAVLDQSSHLLASGGYAEEGLVVSTPSRPPDSGTISLQYTHGRRERASGYTFALATSSRRERPACSQGSLGLYRIVDVGQHRVEQEQKSE</sequence>
<dbReference type="PANTHER" id="PTHR36562">
    <property type="entry name" value="SERINE/ARGININE REPETITIVE MATRIX 2"/>
    <property type="match status" value="1"/>
</dbReference>
<dbReference type="Proteomes" id="UP000308730">
    <property type="component" value="Unassembled WGS sequence"/>
</dbReference>
<dbReference type="AlphaFoldDB" id="A0A4S4N453"/>
<dbReference type="Pfam" id="PF08312">
    <property type="entry name" value="cwf21"/>
    <property type="match status" value="1"/>
</dbReference>
<dbReference type="InterPro" id="IPR051372">
    <property type="entry name" value="CWC21"/>
</dbReference>
<protein>
    <recommendedName>
        <fullName evidence="8">CWF21 domain-containing protein</fullName>
    </recommendedName>
</protein>
<comment type="caution">
    <text evidence="9">The sequence shown here is derived from an EMBL/GenBank/DDBJ whole genome shotgun (WGS) entry which is preliminary data.</text>
</comment>
<reference evidence="9 10" key="1">
    <citation type="submission" date="2019-02" db="EMBL/GenBank/DDBJ databases">
        <title>Genome sequencing of the rare red list fungi Antrodiella citrinella (Flaviporus citrinellus).</title>
        <authorList>
            <person name="Buettner E."/>
            <person name="Kellner H."/>
        </authorList>
    </citation>
    <scope>NUCLEOTIDE SEQUENCE [LARGE SCALE GENOMIC DNA]</scope>
    <source>
        <strain evidence="9 10">DSM 108506</strain>
    </source>
</reference>
<feature type="region of interest" description="Disordered" evidence="7">
    <location>
        <begin position="28"/>
        <end position="49"/>
    </location>
</feature>
<evidence type="ECO:0000313" key="9">
    <source>
        <dbReference type="EMBL" id="THH33822.1"/>
    </source>
</evidence>
<evidence type="ECO:0000256" key="3">
    <source>
        <dbReference type="ARBA" id="ARBA00022664"/>
    </source>
</evidence>
<evidence type="ECO:0000256" key="4">
    <source>
        <dbReference type="ARBA" id="ARBA00022728"/>
    </source>
</evidence>
<evidence type="ECO:0000313" key="10">
    <source>
        <dbReference type="Proteomes" id="UP000308730"/>
    </source>
</evidence>
<dbReference type="SMART" id="SM01115">
    <property type="entry name" value="cwf21"/>
    <property type="match status" value="1"/>
</dbReference>
<accession>A0A4S4N453</accession>
<dbReference type="PANTHER" id="PTHR36562:SF5">
    <property type="entry name" value="SERINE_ARGININE REPETITIVE MATRIX 2"/>
    <property type="match status" value="1"/>
</dbReference>
<gene>
    <name evidence="9" type="ORF">EUX98_g372</name>
</gene>
<dbReference type="OrthoDB" id="10267305at2759"/>
<dbReference type="EMBL" id="SGPM01000003">
    <property type="protein sequence ID" value="THH33822.1"/>
    <property type="molecule type" value="Genomic_DNA"/>
</dbReference>
<comment type="similarity">
    <text evidence="2">Belongs to the CWC21 family.</text>
</comment>
<dbReference type="InterPro" id="IPR013170">
    <property type="entry name" value="mRNA_splic_Cwf21_dom"/>
</dbReference>
<evidence type="ECO:0000256" key="5">
    <source>
        <dbReference type="ARBA" id="ARBA00023187"/>
    </source>
</evidence>
<dbReference type="GO" id="GO:0006397">
    <property type="term" value="P:mRNA processing"/>
    <property type="evidence" value="ECO:0007669"/>
    <property type="project" value="UniProtKB-KW"/>
</dbReference>
<organism evidence="9 10">
    <name type="scientific">Antrodiella citrinella</name>
    <dbReference type="NCBI Taxonomy" id="2447956"/>
    <lineage>
        <taxon>Eukaryota</taxon>
        <taxon>Fungi</taxon>
        <taxon>Dikarya</taxon>
        <taxon>Basidiomycota</taxon>
        <taxon>Agaricomycotina</taxon>
        <taxon>Agaricomycetes</taxon>
        <taxon>Polyporales</taxon>
        <taxon>Steccherinaceae</taxon>
        <taxon>Antrodiella</taxon>
    </lineage>
</organism>
<keyword evidence="3" id="KW-0507">mRNA processing</keyword>
<proteinExistence type="inferred from homology"/>
<evidence type="ECO:0000256" key="2">
    <source>
        <dbReference type="ARBA" id="ARBA00005954"/>
    </source>
</evidence>
<evidence type="ECO:0000256" key="7">
    <source>
        <dbReference type="SAM" id="MobiDB-lite"/>
    </source>
</evidence>
<evidence type="ECO:0000256" key="6">
    <source>
        <dbReference type="ARBA" id="ARBA00023242"/>
    </source>
</evidence>
<keyword evidence="6" id="KW-0539">Nucleus</keyword>
<feature type="region of interest" description="Disordered" evidence="7">
    <location>
        <begin position="131"/>
        <end position="236"/>
    </location>
</feature>
<feature type="domain" description="CWF21" evidence="8">
    <location>
        <begin position="54"/>
        <end position="99"/>
    </location>
</feature>
<dbReference type="CDD" id="cd21373">
    <property type="entry name" value="cwf21_SRRM2-like"/>
    <property type="match status" value="1"/>
</dbReference>
<evidence type="ECO:0000256" key="1">
    <source>
        <dbReference type="ARBA" id="ARBA00004123"/>
    </source>
</evidence>
<dbReference type="Gene3D" id="6.10.140.420">
    <property type="match status" value="1"/>
</dbReference>
<feature type="compositionally biased region" description="Basic and acidic residues" evidence="7">
    <location>
        <begin position="132"/>
        <end position="212"/>
    </location>
</feature>
<comment type="subcellular location">
    <subcellularLocation>
        <location evidence="1">Nucleus</location>
    </subcellularLocation>
</comment>
<name>A0A4S4N453_9APHY</name>
<keyword evidence="4" id="KW-0747">Spliceosome</keyword>
<dbReference type="GO" id="GO:0008380">
    <property type="term" value="P:RNA splicing"/>
    <property type="evidence" value="ECO:0007669"/>
    <property type="project" value="UniProtKB-KW"/>
</dbReference>